<dbReference type="InterPro" id="IPR045262">
    <property type="entry name" value="STP/PLT_plant"/>
</dbReference>
<dbReference type="Proteomes" id="UP000324897">
    <property type="component" value="Chromosome 4"/>
</dbReference>
<sequence length="207" mass="22104">MKKKKINAGAINVVMLIIGRLLLFGIGFTFQLAPVYLSETAPAKWRCAIASSYNAFSVTGPLYATVTKYITNRVPGWGWCVSLSMAASPGAVLVAGAFFVPDTPGSLVLRGQPDKAQAALQCFGGPDTDVNGELKDIVRAVDEVNQNEDGAFRRLFSREYRHCLAIGVAIPVFYELTGTGVISIFSPVLFRTVGLGSRKAILGSTAP</sequence>
<keyword evidence="5 7" id="KW-1133">Transmembrane helix</keyword>
<evidence type="ECO:0000256" key="3">
    <source>
        <dbReference type="ARBA" id="ARBA00022448"/>
    </source>
</evidence>
<evidence type="ECO:0000313" key="9">
    <source>
        <dbReference type="Proteomes" id="UP000324897"/>
    </source>
</evidence>
<dbReference type="OrthoDB" id="5296287at2759"/>
<comment type="similarity">
    <text evidence="2">Belongs to the major facilitator superfamily. Sugar transporter (TC 2.A.1.1) family.</text>
</comment>
<evidence type="ECO:0000256" key="6">
    <source>
        <dbReference type="ARBA" id="ARBA00023136"/>
    </source>
</evidence>
<evidence type="ECO:0000256" key="5">
    <source>
        <dbReference type="ARBA" id="ARBA00022989"/>
    </source>
</evidence>
<keyword evidence="9" id="KW-1185">Reference proteome</keyword>
<organism evidence="8 9">
    <name type="scientific">Eragrostis curvula</name>
    <name type="common">weeping love grass</name>
    <dbReference type="NCBI Taxonomy" id="38414"/>
    <lineage>
        <taxon>Eukaryota</taxon>
        <taxon>Viridiplantae</taxon>
        <taxon>Streptophyta</taxon>
        <taxon>Embryophyta</taxon>
        <taxon>Tracheophyta</taxon>
        <taxon>Spermatophyta</taxon>
        <taxon>Magnoliopsida</taxon>
        <taxon>Liliopsida</taxon>
        <taxon>Poales</taxon>
        <taxon>Poaceae</taxon>
        <taxon>PACMAD clade</taxon>
        <taxon>Chloridoideae</taxon>
        <taxon>Eragrostideae</taxon>
        <taxon>Eragrostidinae</taxon>
        <taxon>Eragrostis</taxon>
    </lineage>
</organism>
<evidence type="ECO:0000256" key="7">
    <source>
        <dbReference type="SAM" id="Phobius"/>
    </source>
</evidence>
<evidence type="ECO:0000256" key="4">
    <source>
        <dbReference type="ARBA" id="ARBA00022692"/>
    </source>
</evidence>
<dbReference type="EMBL" id="RWGY01000007">
    <property type="protein sequence ID" value="TVU40033.1"/>
    <property type="molecule type" value="Genomic_DNA"/>
</dbReference>
<dbReference type="Gramene" id="TVU40033">
    <property type="protein sequence ID" value="TVU40033"/>
    <property type="gene ID" value="EJB05_13479"/>
</dbReference>
<accession>A0A5J9VWD3</accession>
<name>A0A5J9VWD3_9POAL</name>
<dbReference type="Pfam" id="PF00083">
    <property type="entry name" value="Sugar_tr"/>
    <property type="match status" value="1"/>
</dbReference>
<reference evidence="8 9" key="1">
    <citation type="journal article" date="2019" name="Sci. Rep.">
        <title>A high-quality genome of Eragrostis curvula grass provides insights into Poaceae evolution and supports new strategies to enhance forage quality.</title>
        <authorList>
            <person name="Carballo J."/>
            <person name="Santos B.A.C.M."/>
            <person name="Zappacosta D."/>
            <person name="Garbus I."/>
            <person name="Selva J.P."/>
            <person name="Gallo C.A."/>
            <person name="Diaz A."/>
            <person name="Albertini E."/>
            <person name="Caccamo M."/>
            <person name="Echenique V."/>
        </authorList>
    </citation>
    <scope>NUCLEOTIDE SEQUENCE [LARGE SCALE GENOMIC DNA]</scope>
    <source>
        <strain evidence="9">cv. Victoria</strain>
        <tissue evidence="8">Leaf</tissue>
    </source>
</reference>
<dbReference type="Gene3D" id="1.20.1250.20">
    <property type="entry name" value="MFS general substrate transporter like domains"/>
    <property type="match status" value="1"/>
</dbReference>
<evidence type="ECO:0000256" key="2">
    <source>
        <dbReference type="ARBA" id="ARBA00010992"/>
    </source>
</evidence>
<evidence type="ECO:0000256" key="1">
    <source>
        <dbReference type="ARBA" id="ARBA00004370"/>
    </source>
</evidence>
<dbReference type="GO" id="GO:0016020">
    <property type="term" value="C:membrane"/>
    <property type="evidence" value="ECO:0007669"/>
    <property type="project" value="UniProtKB-SubCell"/>
</dbReference>
<evidence type="ECO:0000313" key="8">
    <source>
        <dbReference type="EMBL" id="TVU40033.1"/>
    </source>
</evidence>
<evidence type="ECO:0008006" key="10">
    <source>
        <dbReference type="Google" id="ProtNLM"/>
    </source>
</evidence>
<gene>
    <name evidence="8" type="ORF">EJB05_13479</name>
</gene>
<feature type="non-terminal residue" evidence="8">
    <location>
        <position position="1"/>
    </location>
</feature>
<dbReference type="AlphaFoldDB" id="A0A5J9VWD3"/>
<feature type="transmembrane region" description="Helical" evidence="7">
    <location>
        <begin position="12"/>
        <end position="33"/>
    </location>
</feature>
<comment type="subcellular location">
    <subcellularLocation>
        <location evidence="1">Membrane</location>
    </subcellularLocation>
</comment>
<proteinExistence type="inferred from homology"/>
<dbReference type="SUPFAM" id="SSF103473">
    <property type="entry name" value="MFS general substrate transporter"/>
    <property type="match status" value="1"/>
</dbReference>
<dbReference type="InterPro" id="IPR036259">
    <property type="entry name" value="MFS_trans_sf"/>
</dbReference>
<dbReference type="PANTHER" id="PTHR23500">
    <property type="entry name" value="SOLUTE CARRIER FAMILY 2, FACILITATED GLUCOSE TRANSPORTER"/>
    <property type="match status" value="1"/>
</dbReference>
<feature type="transmembrane region" description="Helical" evidence="7">
    <location>
        <begin position="76"/>
        <end position="100"/>
    </location>
</feature>
<feature type="transmembrane region" description="Helical" evidence="7">
    <location>
        <begin position="163"/>
        <end position="185"/>
    </location>
</feature>
<dbReference type="GO" id="GO:0015144">
    <property type="term" value="F:carbohydrate transmembrane transporter activity"/>
    <property type="evidence" value="ECO:0007669"/>
    <property type="project" value="InterPro"/>
</dbReference>
<dbReference type="PANTHER" id="PTHR23500:SF537">
    <property type="entry name" value="MAJOR FACILITATOR SUPERFAMILY (MFS) PROFILE DOMAIN-CONTAINING PROTEIN"/>
    <property type="match status" value="1"/>
</dbReference>
<keyword evidence="3" id="KW-0813">Transport</keyword>
<dbReference type="InterPro" id="IPR005828">
    <property type="entry name" value="MFS_sugar_transport-like"/>
</dbReference>
<protein>
    <recommendedName>
        <fullName evidence="10">Major facilitator superfamily (MFS) profile domain-containing protein</fullName>
    </recommendedName>
</protein>
<comment type="caution">
    <text evidence="8">The sequence shown here is derived from an EMBL/GenBank/DDBJ whole genome shotgun (WGS) entry which is preliminary data.</text>
</comment>
<keyword evidence="4 7" id="KW-0812">Transmembrane</keyword>
<keyword evidence="6 7" id="KW-0472">Membrane</keyword>